<organism evidence="1 2">
    <name type="scientific">Strigamia maritima</name>
    <name type="common">European centipede</name>
    <name type="synonym">Geophilus maritimus</name>
    <dbReference type="NCBI Taxonomy" id="126957"/>
    <lineage>
        <taxon>Eukaryota</taxon>
        <taxon>Metazoa</taxon>
        <taxon>Ecdysozoa</taxon>
        <taxon>Arthropoda</taxon>
        <taxon>Myriapoda</taxon>
        <taxon>Chilopoda</taxon>
        <taxon>Pleurostigmophora</taxon>
        <taxon>Geophilomorpha</taxon>
        <taxon>Linotaeniidae</taxon>
        <taxon>Strigamia</taxon>
    </lineage>
</organism>
<keyword evidence="2" id="KW-1185">Reference proteome</keyword>
<protein>
    <submittedName>
        <fullName evidence="1">Uncharacterized protein</fullName>
    </submittedName>
</protein>
<sequence length="64" mass="7139">MNSSGSSSRNDVNAARFAEVHIPSMTSPLMSDVDILKFRLERSINAIPEIRCHFSPFPFKAMIA</sequence>
<evidence type="ECO:0000313" key="1">
    <source>
        <dbReference type="EnsemblMetazoa" id="SMAR011287-PA"/>
    </source>
</evidence>
<dbReference type="Proteomes" id="UP000014500">
    <property type="component" value="Unassembled WGS sequence"/>
</dbReference>
<evidence type="ECO:0000313" key="2">
    <source>
        <dbReference type="Proteomes" id="UP000014500"/>
    </source>
</evidence>
<accession>T1JBY1</accession>
<dbReference type="AlphaFoldDB" id="T1JBY1"/>
<dbReference type="EnsemblMetazoa" id="SMAR011287-RA">
    <property type="protein sequence ID" value="SMAR011287-PA"/>
    <property type="gene ID" value="SMAR011287"/>
</dbReference>
<dbReference type="HOGENOM" id="CLU_2870418_0_0_1"/>
<reference evidence="2" key="1">
    <citation type="submission" date="2011-05" db="EMBL/GenBank/DDBJ databases">
        <authorList>
            <person name="Richards S.R."/>
            <person name="Qu J."/>
            <person name="Jiang H."/>
            <person name="Jhangiani S.N."/>
            <person name="Agravi P."/>
            <person name="Goodspeed R."/>
            <person name="Gross S."/>
            <person name="Mandapat C."/>
            <person name="Jackson L."/>
            <person name="Mathew T."/>
            <person name="Pu L."/>
            <person name="Thornton R."/>
            <person name="Saada N."/>
            <person name="Wilczek-Boney K.B."/>
            <person name="Lee S."/>
            <person name="Kovar C."/>
            <person name="Wu Y."/>
            <person name="Scherer S.E."/>
            <person name="Worley K.C."/>
            <person name="Muzny D.M."/>
            <person name="Gibbs R."/>
        </authorList>
    </citation>
    <scope>NUCLEOTIDE SEQUENCE</scope>
    <source>
        <strain evidence="2">Brora</strain>
    </source>
</reference>
<proteinExistence type="predicted"/>
<name>T1JBY1_STRMM</name>
<dbReference type="EMBL" id="JH432038">
    <property type="status" value="NOT_ANNOTATED_CDS"/>
    <property type="molecule type" value="Genomic_DNA"/>
</dbReference>
<reference evidence="1" key="2">
    <citation type="submission" date="2015-02" db="UniProtKB">
        <authorList>
            <consortium name="EnsemblMetazoa"/>
        </authorList>
    </citation>
    <scope>IDENTIFICATION</scope>
</reference>